<feature type="region of interest" description="Disordered" evidence="1">
    <location>
        <begin position="84"/>
        <end position="116"/>
    </location>
</feature>
<proteinExistence type="predicted"/>
<accession>A0A6A5RTX2</accession>
<feature type="compositionally biased region" description="Basic residues" evidence="1">
    <location>
        <begin position="1"/>
        <end position="10"/>
    </location>
</feature>
<dbReference type="GeneID" id="54345006"/>
<evidence type="ECO:0000313" key="2">
    <source>
        <dbReference type="EMBL" id="KAF1929766.1"/>
    </source>
</evidence>
<evidence type="ECO:0000313" key="3">
    <source>
        <dbReference type="Proteomes" id="UP000800082"/>
    </source>
</evidence>
<feature type="region of interest" description="Disordered" evidence="1">
    <location>
        <begin position="285"/>
        <end position="312"/>
    </location>
</feature>
<gene>
    <name evidence="2" type="ORF">M421DRAFT_129111</name>
</gene>
<feature type="region of interest" description="Disordered" evidence="1">
    <location>
        <begin position="1"/>
        <end position="30"/>
    </location>
</feature>
<organism evidence="2 3">
    <name type="scientific">Didymella exigua CBS 183.55</name>
    <dbReference type="NCBI Taxonomy" id="1150837"/>
    <lineage>
        <taxon>Eukaryota</taxon>
        <taxon>Fungi</taxon>
        <taxon>Dikarya</taxon>
        <taxon>Ascomycota</taxon>
        <taxon>Pezizomycotina</taxon>
        <taxon>Dothideomycetes</taxon>
        <taxon>Pleosporomycetidae</taxon>
        <taxon>Pleosporales</taxon>
        <taxon>Pleosporineae</taxon>
        <taxon>Didymellaceae</taxon>
        <taxon>Didymella</taxon>
    </lineage>
</organism>
<feature type="region of interest" description="Disordered" evidence="1">
    <location>
        <begin position="438"/>
        <end position="458"/>
    </location>
</feature>
<sequence>MPFHRVKSRVRYQGPGKKAKQGNLGKTHFKPTRTIFDGATRSPLFNDMVDETTFEKKRVPLTDELGDLLRSNLSTSIAADEAHIEQQSAQYSPPSPDCQHIEQLQDDDDTPPASPLELAPLEYAARDHPRATERVAVVNKVNNAGDRPSASLLATTAIYTPLNDRSEQEALAQTSSTINGHTQALFNVHAEGADLSQDDITPAAEFCAIEDNDEDDTIWLQSSIVPIPIQKHQLTFMKRVVTLFAGRRQLRATKEVPHEQAEQSTTPLRKFFPLSVGSPCCSVYSGDGATSPSPSSRPPPPRRGLPHFARTNAHKNPPLSLPIVVLEGQRPYRPFEERFDQPVIQPAKDHRLFGTYYVAPDIFTPGEVQVDFPGSSTTLPSYITHNNARFLDRTNTVWGKWYAKHPNPEDMPFATAYKSAEEVTDQEVWDMHAAAHAKFRKTPPPPTSESEAARRLDEEEYERAERLRYRTGHCFDALTGYCYPFQGGLII</sequence>
<dbReference type="Proteomes" id="UP000800082">
    <property type="component" value="Unassembled WGS sequence"/>
</dbReference>
<dbReference type="AlphaFoldDB" id="A0A6A5RTX2"/>
<dbReference type="EMBL" id="ML978965">
    <property type="protein sequence ID" value="KAF1929766.1"/>
    <property type="molecule type" value="Genomic_DNA"/>
</dbReference>
<evidence type="ECO:0000256" key="1">
    <source>
        <dbReference type="SAM" id="MobiDB-lite"/>
    </source>
</evidence>
<keyword evidence="3" id="KW-1185">Reference proteome</keyword>
<reference evidence="2" key="1">
    <citation type="journal article" date="2020" name="Stud. Mycol.">
        <title>101 Dothideomycetes genomes: a test case for predicting lifestyles and emergence of pathogens.</title>
        <authorList>
            <person name="Haridas S."/>
            <person name="Albert R."/>
            <person name="Binder M."/>
            <person name="Bloem J."/>
            <person name="Labutti K."/>
            <person name="Salamov A."/>
            <person name="Andreopoulos B."/>
            <person name="Baker S."/>
            <person name="Barry K."/>
            <person name="Bills G."/>
            <person name="Bluhm B."/>
            <person name="Cannon C."/>
            <person name="Castanera R."/>
            <person name="Culley D."/>
            <person name="Daum C."/>
            <person name="Ezra D."/>
            <person name="Gonzalez J."/>
            <person name="Henrissat B."/>
            <person name="Kuo A."/>
            <person name="Liang C."/>
            <person name="Lipzen A."/>
            <person name="Lutzoni F."/>
            <person name="Magnuson J."/>
            <person name="Mondo S."/>
            <person name="Nolan M."/>
            <person name="Ohm R."/>
            <person name="Pangilinan J."/>
            <person name="Park H.-J."/>
            <person name="Ramirez L."/>
            <person name="Alfaro M."/>
            <person name="Sun H."/>
            <person name="Tritt A."/>
            <person name="Yoshinaga Y."/>
            <person name="Zwiers L.-H."/>
            <person name="Turgeon B."/>
            <person name="Goodwin S."/>
            <person name="Spatafora J."/>
            <person name="Crous P."/>
            <person name="Grigoriev I."/>
        </authorList>
    </citation>
    <scope>NUCLEOTIDE SEQUENCE</scope>
    <source>
        <strain evidence="2">CBS 183.55</strain>
    </source>
</reference>
<dbReference type="OrthoDB" id="3795052at2759"/>
<protein>
    <submittedName>
        <fullName evidence="2">Uncharacterized protein</fullName>
    </submittedName>
</protein>
<dbReference type="RefSeq" id="XP_033450014.1">
    <property type="nucleotide sequence ID" value="XM_033587360.1"/>
</dbReference>
<name>A0A6A5RTX2_9PLEO</name>